<accession>A0ABD0PZ11</accession>
<feature type="non-terminal residue" evidence="2">
    <location>
        <position position="52"/>
    </location>
</feature>
<evidence type="ECO:0000313" key="3">
    <source>
        <dbReference type="Proteomes" id="UP001529510"/>
    </source>
</evidence>
<keyword evidence="3" id="KW-1185">Reference proteome</keyword>
<feature type="domain" description="Attractin GBD" evidence="1">
    <location>
        <begin position="3"/>
        <end position="52"/>
    </location>
</feature>
<dbReference type="InterPro" id="IPR056732">
    <property type="entry name" value="GBD_ATRN"/>
</dbReference>
<reference evidence="2 3" key="1">
    <citation type="submission" date="2024-05" db="EMBL/GenBank/DDBJ databases">
        <title>Genome sequencing and assembly of Indian major carp, Cirrhinus mrigala (Hamilton, 1822).</title>
        <authorList>
            <person name="Mohindra V."/>
            <person name="Chowdhury L.M."/>
            <person name="Lal K."/>
            <person name="Jena J.K."/>
        </authorList>
    </citation>
    <scope>NUCLEOTIDE SEQUENCE [LARGE SCALE GENOMIC DNA]</scope>
    <source>
        <strain evidence="2">CM1030</strain>
        <tissue evidence="2">Blood</tissue>
    </source>
</reference>
<organism evidence="2 3">
    <name type="scientific">Cirrhinus mrigala</name>
    <name type="common">Mrigala</name>
    <dbReference type="NCBI Taxonomy" id="683832"/>
    <lineage>
        <taxon>Eukaryota</taxon>
        <taxon>Metazoa</taxon>
        <taxon>Chordata</taxon>
        <taxon>Craniata</taxon>
        <taxon>Vertebrata</taxon>
        <taxon>Euteleostomi</taxon>
        <taxon>Actinopterygii</taxon>
        <taxon>Neopterygii</taxon>
        <taxon>Teleostei</taxon>
        <taxon>Ostariophysi</taxon>
        <taxon>Cypriniformes</taxon>
        <taxon>Cyprinidae</taxon>
        <taxon>Labeoninae</taxon>
        <taxon>Labeonini</taxon>
        <taxon>Cirrhinus</taxon>
    </lineage>
</organism>
<name>A0ABD0PZ11_CIRMR</name>
<gene>
    <name evidence="2" type="ORF">M9458_026720</name>
</gene>
<evidence type="ECO:0000259" key="1">
    <source>
        <dbReference type="Pfam" id="PF24972"/>
    </source>
</evidence>
<proteinExistence type="predicted"/>
<dbReference type="Proteomes" id="UP001529510">
    <property type="component" value="Unassembled WGS sequence"/>
</dbReference>
<dbReference type="AlphaFoldDB" id="A0ABD0PZ11"/>
<dbReference type="Pfam" id="PF24972">
    <property type="entry name" value="GBD_ATRN"/>
    <property type="match status" value="1"/>
</dbReference>
<protein>
    <recommendedName>
        <fullName evidence="1">Attractin GBD domain-containing protein</fullName>
    </recommendedName>
</protein>
<feature type="non-terminal residue" evidence="2">
    <location>
        <position position="1"/>
    </location>
</feature>
<evidence type="ECO:0000313" key="2">
    <source>
        <dbReference type="EMBL" id="KAL0177826.1"/>
    </source>
</evidence>
<comment type="caution">
    <text evidence="2">The sequence shown here is derived from an EMBL/GenBank/DDBJ whole genome shotgun (WGS) entry which is preliminary data.</text>
</comment>
<dbReference type="EMBL" id="JAMKFB020000013">
    <property type="protein sequence ID" value="KAL0177826.1"/>
    <property type="molecule type" value="Genomic_DNA"/>
</dbReference>
<sequence>GTISGEEFPIVSKTNIKEYRDSFSCETFSFPANPNITFHVYVSNFSWPIKIQ</sequence>